<name>A0ABS2ARS5_9ACTN</name>
<organism evidence="3 4">
    <name type="scientific">Paractinoplanes ovalisporus</name>
    <dbReference type="NCBI Taxonomy" id="2810368"/>
    <lineage>
        <taxon>Bacteria</taxon>
        <taxon>Bacillati</taxon>
        <taxon>Actinomycetota</taxon>
        <taxon>Actinomycetes</taxon>
        <taxon>Micromonosporales</taxon>
        <taxon>Micromonosporaceae</taxon>
        <taxon>Paractinoplanes</taxon>
    </lineage>
</organism>
<proteinExistence type="predicted"/>
<gene>
    <name evidence="3" type="ORF">JIG36_44355</name>
</gene>
<protein>
    <recommendedName>
        <fullName evidence="5">PH domain-containing protein</fullName>
    </recommendedName>
</protein>
<dbReference type="RefSeq" id="WP_203382909.1">
    <property type="nucleotide sequence ID" value="NZ_JAENHP010000026.1"/>
</dbReference>
<keyword evidence="2" id="KW-0812">Transmembrane</keyword>
<feature type="region of interest" description="Disordered" evidence="1">
    <location>
        <begin position="134"/>
        <end position="159"/>
    </location>
</feature>
<dbReference type="Proteomes" id="UP000632138">
    <property type="component" value="Unassembled WGS sequence"/>
</dbReference>
<keyword evidence="2" id="KW-1133">Transmembrane helix</keyword>
<evidence type="ECO:0000313" key="3">
    <source>
        <dbReference type="EMBL" id="MBM2622558.1"/>
    </source>
</evidence>
<keyword evidence="4" id="KW-1185">Reference proteome</keyword>
<reference evidence="3 4" key="1">
    <citation type="submission" date="2021-01" db="EMBL/GenBank/DDBJ databases">
        <title>Actinoplanes sp. nov. LDG1-06 isolated from lichen.</title>
        <authorList>
            <person name="Saeng-In P."/>
            <person name="Phongsopitanun W."/>
            <person name="Kanchanasin P."/>
            <person name="Yuki M."/>
            <person name="Kudo T."/>
            <person name="Ohkuma M."/>
            <person name="Tanasupawat S."/>
        </authorList>
    </citation>
    <scope>NUCLEOTIDE SEQUENCE [LARGE SCALE GENOMIC DNA]</scope>
    <source>
        <strain evidence="3 4">LDG1-06</strain>
    </source>
</reference>
<accession>A0ABS2ARS5</accession>
<comment type="caution">
    <text evidence="3">The sequence shown here is derived from an EMBL/GenBank/DDBJ whole genome shotgun (WGS) entry which is preliminary data.</text>
</comment>
<keyword evidence="2" id="KW-0472">Membrane</keyword>
<dbReference type="EMBL" id="JAENHP010000026">
    <property type="protein sequence ID" value="MBM2622558.1"/>
    <property type="molecule type" value="Genomic_DNA"/>
</dbReference>
<evidence type="ECO:0000256" key="1">
    <source>
        <dbReference type="SAM" id="MobiDB-lite"/>
    </source>
</evidence>
<evidence type="ECO:0000313" key="4">
    <source>
        <dbReference type="Proteomes" id="UP000632138"/>
    </source>
</evidence>
<feature type="transmembrane region" description="Helical" evidence="2">
    <location>
        <begin position="59"/>
        <end position="77"/>
    </location>
</feature>
<evidence type="ECO:0008006" key="5">
    <source>
        <dbReference type="Google" id="ProtNLM"/>
    </source>
</evidence>
<sequence>MPIAPEQVEAPARDAVLFRSSPVRTFLALFLLLMLSFALVSPVVALLGEGGAGNRWWQTAAQAAVVAALAAGAYAYSTRGSLRTWVRVSSGGLELAAQDSDPILLAWTDIRHVTVRREGFRNLLEVTPVDMDRVHPVQGEEAGPPALAETPDGQSFTADLSEVWPSPRRLRRELARYLPADDPTADDLAADTN</sequence>
<evidence type="ECO:0000256" key="2">
    <source>
        <dbReference type="SAM" id="Phobius"/>
    </source>
</evidence>
<feature type="transmembrane region" description="Helical" evidence="2">
    <location>
        <begin position="26"/>
        <end position="47"/>
    </location>
</feature>